<comment type="caution">
    <text evidence="2">The sequence shown here is derived from an EMBL/GenBank/DDBJ whole genome shotgun (WGS) entry which is preliminary data.</text>
</comment>
<dbReference type="Pfam" id="PF19921">
    <property type="entry name" value="bpX5"/>
    <property type="match status" value="1"/>
</dbReference>
<sequence>MRPPPEPERVVAGLPVRWRPRALPLEPVAVVGVGAVARALGARAARADDATLANWRGVAGPDVLVLLGEGPSLPWVEGVVYLGRDPLAPALLLPCALEPEVAVPLLERALLAGQGDAPLAVLPASGLLVPVGAAQPVVRASLVAWLAPVDGPEAPP</sequence>
<evidence type="ECO:0000259" key="1">
    <source>
        <dbReference type="Pfam" id="PF19921"/>
    </source>
</evidence>
<dbReference type="RefSeq" id="WP_193346253.1">
    <property type="nucleotide sequence ID" value="NZ_CBCSIP010000042.1"/>
</dbReference>
<feature type="domain" description="MoxR-vWA-beta-propeller ternary system" evidence="1">
    <location>
        <begin position="16"/>
        <end position="145"/>
    </location>
</feature>
<protein>
    <recommendedName>
        <fullName evidence="1">MoxR-vWA-beta-propeller ternary system domain-containing protein</fullName>
    </recommendedName>
</protein>
<reference evidence="2 3" key="1">
    <citation type="submission" date="2020-02" db="EMBL/GenBank/DDBJ databases">
        <authorList>
            <person name="Babadi Z.K."/>
            <person name="Risdian C."/>
            <person name="Ebrahimipour G.H."/>
            <person name="Wink J."/>
        </authorList>
    </citation>
    <scope>NUCLEOTIDE SEQUENCE [LARGE SCALE GENOMIC DNA]</scope>
    <source>
        <strain evidence="2 3">ZKHCc1 1396</strain>
    </source>
</reference>
<evidence type="ECO:0000313" key="2">
    <source>
        <dbReference type="EMBL" id="MBE4746834.1"/>
    </source>
</evidence>
<gene>
    <name evidence="2" type="ORF">G4177_01430</name>
</gene>
<dbReference type="EMBL" id="JAAIYO010000001">
    <property type="protein sequence ID" value="MBE4746834.1"/>
    <property type="molecule type" value="Genomic_DNA"/>
</dbReference>
<keyword evidence="3" id="KW-1185">Reference proteome</keyword>
<dbReference type="InterPro" id="IPR045548">
    <property type="entry name" value="bpX5"/>
</dbReference>
<evidence type="ECO:0000313" key="3">
    <source>
        <dbReference type="Proteomes" id="UP001516472"/>
    </source>
</evidence>
<dbReference type="Proteomes" id="UP001516472">
    <property type="component" value="Unassembled WGS sequence"/>
</dbReference>
<organism evidence="2 3">
    <name type="scientific">Corallococcus soli</name>
    <dbReference type="NCBI Taxonomy" id="2710757"/>
    <lineage>
        <taxon>Bacteria</taxon>
        <taxon>Pseudomonadati</taxon>
        <taxon>Myxococcota</taxon>
        <taxon>Myxococcia</taxon>
        <taxon>Myxococcales</taxon>
        <taxon>Cystobacterineae</taxon>
        <taxon>Myxococcaceae</taxon>
        <taxon>Corallococcus</taxon>
    </lineage>
</organism>
<proteinExistence type="predicted"/>
<accession>A0ABR9PFZ8</accession>
<name>A0ABR9PFZ8_9BACT</name>